<proteinExistence type="predicted"/>
<keyword evidence="2" id="KW-1185">Reference proteome</keyword>
<evidence type="ECO:0000313" key="1">
    <source>
        <dbReference type="EMBL" id="TWU47986.1"/>
    </source>
</evidence>
<dbReference type="AlphaFoldDB" id="A0A5C6EK38"/>
<sequence>MWVPHRLILLVSCRLWLSILAFAICLRSDAIVSADNKTNTPPPQKVSVAIRAKSPFVNVGMLQIDGLETGKDHVVQMMLANETSETLNLENSVATYNLIKVKPTQPTLAAGQSCRVDLVLQPQANFSKHVWEQSIEFRPPRGVRGASATLTVSSKLKGLFSVSPDSVLLIASTLKGESETRFTKVLDVTFSPPVDPKNFRFSGSEIVNLLDIGVTNRGSGGQAEIEVAAELAYIPTEGVHGDLEITDTVTNKVRVVHITMVQRARIRVFPSKLVFRPLANSDRWVASGMLIREQPNADKDDDIATTTTEPANVSDAVFCTASLGERAVKLKTELTEVSSNVQRFRLTIDPAKLDESSNATTKPSVMWDIHWGKDRVSDKSVAIVPSRP</sequence>
<name>A0A5C6EK38_9BACT</name>
<protein>
    <submittedName>
        <fullName evidence="1">Uncharacterized protein</fullName>
    </submittedName>
</protein>
<comment type="caution">
    <text evidence="1">The sequence shown here is derived from an EMBL/GenBank/DDBJ whole genome shotgun (WGS) entry which is preliminary data.</text>
</comment>
<gene>
    <name evidence="1" type="ORF">Poly59_48300</name>
</gene>
<reference evidence="1 2" key="1">
    <citation type="submission" date="2019-02" db="EMBL/GenBank/DDBJ databases">
        <title>Deep-cultivation of Planctomycetes and their phenomic and genomic characterization uncovers novel biology.</title>
        <authorList>
            <person name="Wiegand S."/>
            <person name="Jogler M."/>
            <person name="Boedeker C."/>
            <person name="Pinto D."/>
            <person name="Vollmers J."/>
            <person name="Rivas-Marin E."/>
            <person name="Kohn T."/>
            <person name="Peeters S.H."/>
            <person name="Heuer A."/>
            <person name="Rast P."/>
            <person name="Oberbeckmann S."/>
            <person name="Bunk B."/>
            <person name="Jeske O."/>
            <person name="Meyerdierks A."/>
            <person name="Storesund J.E."/>
            <person name="Kallscheuer N."/>
            <person name="Luecker S."/>
            <person name="Lage O.M."/>
            <person name="Pohl T."/>
            <person name="Merkel B.J."/>
            <person name="Hornburger P."/>
            <person name="Mueller R.-W."/>
            <person name="Bruemmer F."/>
            <person name="Labrenz M."/>
            <person name="Spormann A.M."/>
            <person name="Op Den Camp H."/>
            <person name="Overmann J."/>
            <person name="Amann R."/>
            <person name="Jetten M.S.M."/>
            <person name="Mascher T."/>
            <person name="Medema M.H."/>
            <person name="Devos D.P."/>
            <person name="Kaster A.-K."/>
            <person name="Ovreas L."/>
            <person name="Rohde M."/>
            <person name="Galperin M.Y."/>
            <person name="Jogler C."/>
        </authorList>
    </citation>
    <scope>NUCLEOTIDE SEQUENCE [LARGE SCALE GENOMIC DNA]</scope>
    <source>
        <strain evidence="1 2">Poly59</strain>
    </source>
</reference>
<accession>A0A5C6EK38</accession>
<dbReference type="Proteomes" id="UP000317977">
    <property type="component" value="Unassembled WGS sequence"/>
</dbReference>
<organism evidence="1 2">
    <name type="scientific">Rubripirellula reticaptiva</name>
    <dbReference type="NCBI Taxonomy" id="2528013"/>
    <lineage>
        <taxon>Bacteria</taxon>
        <taxon>Pseudomonadati</taxon>
        <taxon>Planctomycetota</taxon>
        <taxon>Planctomycetia</taxon>
        <taxon>Pirellulales</taxon>
        <taxon>Pirellulaceae</taxon>
        <taxon>Rubripirellula</taxon>
    </lineage>
</organism>
<evidence type="ECO:0000313" key="2">
    <source>
        <dbReference type="Proteomes" id="UP000317977"/>
    </source>
</evidence>
<dbReference type="EMBL" id="SJPX01000005">
    <property type="protein sequence ID" value="TWU47986.1"/>
    <property type="molecule type" value="Genomic_DNA"/>
</dbReference>